<evidence type="ECO:0000256" key="1">
    <source>
        <dbReference type="PROSITE-ProRule" id="PRU00339"/>
    </source>
</evidence>
<feature type="region of interest" description="Disordered" evidence="2">
    <location>
        <begin position="543"/>
        <end position="571"/>
    </location>
</feature>
<dbReference type="SUPFAM" id="SSF48452">
    <property type="entry name" value="TPR-like"/>
    <property type="match status" value="2"/>
</dbReference>
<dbReference type="EMBL" id="JBHSMQ010000009">
    <property type="protein sequence ID" value="MFC5457224.1"/>
    <property type="molecule type" value="Genomic_DNA"/>
</dbReference>
<evidence type="ECO:0000256" key="3">
    <source>
        <dbReference type="SAM" id="Phobius"/>
    </source>
</evidence>
<keyword evidence="3" id="KW-0472">Membrane</keyword>
<dbReference type="InterPro" id="IPR000157">
    <property type="entry name" value="TIR_dom"/>
</dbReference>
<evidence type="ECO:0000313" key="5">
    <source>
        <dbReference type="EMBL" id="MFC5457224.1"/>
    </source>
</evidence>
<dbReference type="InterPro" id="IPR015943">
    <property type="entry name" value="WD40/YVTN_repeat-like_dom_sf"/>
</dbReference>
<reference evidence="6" key="1">
    <citation type="journal article" date="2019" name="Int. J. Syst. Evol. Microbiol.">
        <title>The Global Catalogue of Microorganisms (GCM) 10K type strain sequencing project: providing services to taxonomists for standard genome sequencing and annotation.</title>
        <authorList>
            <consortium name="The Broad Institute Genomics Platform"/>
            <consortium name="The Broad Institute Genome Sequencing Center for Infectious Disease"/>
            <person name="Wu L."/>
            <person name="Ma J."/>
        </authorList>
    </citation>
    <scope>NUCLEOTIDE SEQUENCE [LARGE SCALE GENOMIC DNA]</scope>
    <source>
        <strain evidence="6">CGMCC 4.1469</strain>
    </source>
</reference>
<protein>
    <submittedName>
        <fullName evidence="5">TIR domain-containing protein</fullName>
    </submittedName>
</protein>
<organism evidence="5 6">
    <name type="scientific">Prosthecobacter fluviatilis</name>
    <dbReference type="NCBI Taxonomy" id="445931"/>
    <lineage>
        <taxon>Bacteria</taxon>
        <taxon>Pseudomonadati</taxon>
        <taxon>Verrucomicrobiota</taxon>
        <taxon>Verrucomicrobiia</taxon>
        <taxon>Verrucomicrobiales</taxon>
        <taxon>Verrucomicrobiaceae</taxon>
        <taxon>Prosthecobacter</taxon>
    </lineage>
</organism>
<feature type="domain" description="TIR" evidence="4">
    <location>
        <begin position="18"/>
        <end position="134"/>
    </location>
</feature>
<dbReference type="Proteomes" id="UP001596052">
    <property type="component" value="Unassembled WGS sequence"/>
</dbReference>
<dbReference type="SUPFAM" id="SSF50998">
    <property type="entry name" value="Quinoprotein alcohol dehydrogenase-like"/>
    <property type="match status" value="1"/>
</dbReference>
<keyword evidence="3" id="KW-0812">Transmembrane</keyword>
<feature type="transmembrane region" description="Helical" evidence="3">
    <location>
        <begin position="261"/>
        <end position="282"/>
    </location>
</feature>
<dbReference type="PROSITE" id="PS50005">
    <property type="entry name" value="TPR"/>
    <property type="match status" value="1"/>
</dbReference>
<name>A0ABW0KUX1_9BACT</name>
<dbReference type="Gene3D" id="1.25.40.10">
    <property type="entry name" value="Tetratricopeptide repeat domain"/>
    <property type="match status" value="2"/>
</dbReference>
<comment type="caution">
    <text evidence="5">The sequence shown here is derived from an EMBL/GenBank/DDBJ whole genome shotgun (WGS) entry which is preliminary data.</text>
</comment>
<dbReference type="InterPro" id="IPR011047">
    <property type="entry name" value="Quinoprotein_ADH-like_sf"/>
</dbReference>
<keyword evidence="6" id="KW-1185">Reference proteome</keyword>
<dbReference type="Pfam" id="PF13676">
    <property type="entry name" value="TIR_2"/>
    <property type="match status" value="1"/>
</dbReference>
<dbReference type="InterPro" id="IPR035897">
    <property type="entry name" value="Toll_tir_struct_dom_sf"/>
</dbReference>
<keyword evidence="1" id="KW-0802">TPR repeat</keyword>
<evidence type="ECO:0000259" key="4">
    <source>
        <dbReference type="Pfam" id="PF13676"/>
    </source>
</evidence>
<proteinExistence type="predicted"/>
<gene>
    <name evidence="5" type="ORF">ACFQDI_20310</name>
</gene>
<dbReference type="RefSeq" id="WP_377170287.1">
    <property type="nucleotide sequence ID" value="NZ_JBHSMQ010000009.1"/>
</dbReference>
<evidence type="ECO:0000313" key="6">
    <source>
        <dbReference type="Proteomes" id="UP001596052"/>
    </source>
</evidence>
<dbReference type="InterPro" id="IPR019734">
    <property type="entry name" value="TPR_rpt"/>
</dbReference>
<dbReference type="InterPro" id="IPR011990">
    <property type="entry name" value="TPR-like_helical_dom_sf"/>
</dbReference>
<keyword evidence="3" id="KW-1133">Transmembrane helix</keyword>
<sequence length="1610" mass="176121">MSASSTSHNEAGQRHYAVFISYRHADNKESGRQWANWLHDTLEGYVVPPELVGTANLRGGQVPASLYPVFRDEAELPADADLSNNIKLALERSDLLVVLCSPRAVQSRYVAEEIRYFKELGRSSRVLALMIDGEPNVTDDAGKSGLECLPEPLRYGAAREDGSVDWSVRVEPIAADVRPQGRPEQGWTSAALYGRELKKRQPALGSREVREAVVEYEKRLNEAVLKIVAGGLGVPFGVLTQRDQVRALAAARRRGRVLMRLAAGFALLALAAAVAGVVAWQMRGKAERSELTVRQNAGRSEFTTATDWMRQGVGDKALAHYAKSLRLDPHNSSSAFCILTLLGRKSWPVLLREFAGPHMVRRMRLLPDEKRLVTARALDAYSVMGKASLQVWDWRTSQLLTRPLEVGRREVVDMRVNAAGTKAHLTLVHKGIDETHVTPLPAGALHPFSFAKDDEAHAKPLQWLSADEPLPLNKDIVPAGDQRVLFKTAATGLRLCENFRHESAVTAQDALHGHLFATGTALGFARVWTRTDAPWPTVAVAARKPAQAGNTEPVPPGPFQSDSNTEGQDELFATAPDGKTKVWGRRDGSRRKPYLELDGKKVPLDITTYGGMYVANFSNDGRLLALRTASGLLGSSASLSGLYNDGASLYDARTGAVLRSKLPHDGCSWTGFDHSGRWLITLGNGSIQCWDSTTGERSGPAFQHPGVSWMATDPKRPNRLLSFSEHGQLRIWDVEKGVMLYESDWPAGDSAKAVPGAEALHSAALDPERPWFIQREPGGMVFRSLETGDPLTDVLPHVSLEMNPGYEQLVRLLGWDAVLAKDFSAAAEALATAAEAVAGLYVNDFGIIAPLRDTAAAFQRVEELLKPAQPGESTAVHALLGKLTGQPQLRPLLETPAAKLAENAAEGRAVMILQKAVEESAMQHWEDHTAELRWAVDQERMQNMREIFQEARRAAPAPAERLIRELQALWAERTDAMALFLRVDEGDRSPEVLAQAMELLVEYQTLLDADERTPFNYAAPEDLRDRRLRYEELQRSAEVWKLPLPSGPYASAKTGGLLATGEEQVYHALDKVLNTQPFPKLDVATLRSWYEPLLKEAVLQPDRRASSRYFRAEPLLEWLARPDEKPGAEMLERRLAFAESLIGDFTRHYQALLLIKEGVRPHVSAKEPLGKRALRSQIWISRRIARQEGWSESAAVMDSIFPLVSEYLGSGGAFEEIVNGSTDAFEQSLVRNLVADVRFPFEQLPAGLQTKYAGLLARYGEDSLQPRAAALLQAAMKAGPLVPEQVAALGSALYREKKYAEAAPLLRQAAETLPKSGGLFELAPILYRECYAWLHTGADNLVEAEAAAKRHVAAFPAKPEGHYFMGQVLEKRGLHAAQMAEFVLAVKAAIRGGPSYSDYVVDVLGKIDSACTKAGTPAEAEAVANQLIAEFPKNPEGHRFLGGILQGREQPAKAAAAFAYAVKFAQEQGTYAYPLTYVTGVLRQLGTALGKAGNLADAEKAFDHATGLLPQDGGVARQCGWAAFNVGLHAKALSYWQTAHKLLGEKNEDAMAGVAVGHWSTGDKPAAVAAYQKLIALNADYGKADYVAKLDWTKAEVAVMTEILAALPKP</sequence>
<dbReference type="Gene3D" id="3.40.50.10140">
    <property type="entry name" value="Toll/interleukin-1 receptor homology (TIR) domain"/>
    <property type="match status" value="1"/>
</dbReference>
<feature type="repeat" description="TPR" evidence="1">
    <location>
        <begin position="1479"/>
        <end position="1512"/>
    </location>
</feature>
<accession>A0ABW0KUX1</accession>
<evidence type="ECO:0000256" key="2">
    <source>
        <dbReference type="SAM" id="MobiDB-lite"/>
    </source>
</evidence>
<dbReference type="SUPFAM" id="SSF52200">
    <property type="entry name" value="Toll/Interleukin receptor TIR domain"/>
    <property type="match status" value="1"/>
</dbReference>
<dbReference type="SMART" id="SM00028">
    <property type="entry name" value="TPR"/>
    <property type="match status" value="5"/>
</dbReference>
<dbReference type="Gene3D" id="2.130.10.10">
    <property type="entry name" value="YVTN repeat-like/Quinoprotein amine dehydrogenase"/>
    <property type="match status" value="1"/>
</dbReference>